<keyword evidence="1" id="KW-0677">Repeat</keyword>
<feature type="region of interest" description="Disordered" evidence="4">
    <location>
        <begin position="1"/>
        <end position="26"/>
    </location>
</feature>
<keyword evidence="5" id="KW-0812">Transmembrane</keyword>
<feature type="domain" description="RRM" evidence="6">
    <location>
        <begin position="31"/>
        <end position="114"/>
    </location>
</feature>
<proteinExistence type="predicted"/>
<evidence type="ECO:0000256" key="4">
    <source>
        <dbReference type="SAM" id="MobiDB-lite"/>
    </source>
</evidence>
<feature type="compositionally biased region" description="Gly residues" evidence="4">
    <location>
        <begin position="205"/>
        <end position="246"/>
    </location>
</feature>
<evidence type="ECO:0000259" key="6">
    <source>
        <dbReference type="PROSITE" id="PS50102"/>
    </source>
</evidence>
<evidence type="ECO:0000256" key="5">
    <source>
        <dbReference type="SAM" id="Phobius"/>
    </source>
</evidence>
<organism evidence="7 8">
    <name type="scientific">Octopus vulgaris</name>
    <name type="common">Common octopus</name>
    <dbReference type="NCBI Taxonomy" id="6645"/>
    <lineage>
        <taxon>Eukaryota</taxon>
        <taxon>Metazoa</taxon>
        <taxon>Spiralia</taxon>
        <taxon>Lophotrochozoa</taxon>
        <taxon>Mollusca</taxon>
        <taxon>Cephalopoda</taxon>
        <taxon>Coleoidea</taxon>
        <taxon>Octopodiformes</taxon>
        <taxon>Octopoda</taxon>
        <taxon>Incirrata</taxon>
        <taxon>Octopodidae</taxon>
        <taxon>Octopus</taxon>
    </lineage>
</organism>
<dbReference type="InterPro" id="IPR035979">
    <property type="entry name" value="RBD_domain_sf"/>
</dbReference>
<feature type="compositionally biased region" description="Low complexity" evidence="4">
    <location>
        <begin position="365"/>
        <end position="380"/>
    </location>
</feature>
<accession>A0AA36F5P3</accession>
<dbReference type="PROSITE" id="PS50102">
    <property type="entry name" value="RRM"/>
    <property type="match status" value="2"/>
</dbReference>
<dbReference type="PRINTS" id="PR01228">
    <property type="entry name" value="EGGSHELL"/>
</dbReference>
<keyword evidence="5" id="KW-1133">Transmembrane helix</keyword>
<dbReference type="InterPro" id="IPR012677">
    <property type="entry name" value="Nucleotide-bd_a/b_plait_sf"/>
</dbReference>
<sequence length="496" mass="49874">MEGDYSPPSQRKYPRRGRKHFDDGPDSEKFRKLFIGGLSYDTNEESLKKYFSKWGDIVDCVVMRDPNTKWSRGFGFITYKNVNEVDEAQKNRPHSLDNREVETKRAMPRDDAESQATVKKMFVGGLKEDISDDQLREFFEPHGKIANIDLITDKTTGKKRGFGFISFEDYDTVDKLVLKKYLTLNGKQIEVKKALSRSEINNSRMGGGPGYGGGGGGGGGGPRGGRGGNDGPGPMRGGMGGRGGSDGEWSPGFGRGFGRDNFGSGGGYGNFGGSGYGGGGGPGGGGGYGGGGGPGGGGGGGYGGGGYGGGGGGPSGNYGPGGGGGGPGGYGGGGGYGGSGGYGMGGGGGSGGGGGGGSYGGSQGGNDFNDSFSGGNSNNWRGGGGGGSSNYGNSYGGSGGGPIKGSGSGGTYSQRGSGPYGGGYGGGNFGGGGGGSGGGVWSIWLAEVLKINLCCIYGLFFLILLAVISKRTTSANRSVLVDFNLELLSRKQDYLW</sequence>
<dbReference type="InterPro" id="IPR000504">
    <property type="entry name" value="RRM_dom"/>
</dbReference>
<dbReference type="SMART" id="SM00360">
    <property type="entry name" value="RRM"/>
    <property type="match status" value="2"/>
</dbReference>
<dbReference type="Gene3D" id="3.30.70.330">
    <property type="match status" value="2"/>
</dbReference>
<evidence type="ECO:0000313" key="8">
    <source>
        <dbReference type="Proteomes" id="UP001162480"/>
    </source>
</evidence>
<protein>
    <submittedName>
        <fullName evidence="7">Nuclear ribonucleoprotein A3 homolog 1 isoform X1</fullName>
    </submittedName>
</protein>
<feature type="domain" description="RRM" evidence="6">
    <location>
        <begin position="119"/>
        <end position="196"/>
    </location>
</feature>
<reference evidence="7" key="1">
    <citation type="submission" date="2023-08" db="EMBL/GenBank/DDBJ databases">
        <authorList>
            <person name="Alioto T."/>
            <person name="Alioto T."/>
            <person name="Gomez Garrido J."/>
        </authorList>
    </citation>
    <scope>NUCLEOTIDE SEQUENCE</scope>
</reference>
<dbReference type="PANTHER" id="PTHR48026:SF14">
    <property type="entry name" value="HETEROGENEOUS NUCLEAR RIBONUCLEOPROTEIN A1"/>
    <property type="match status" value="1"/>
</dbReference>
<keyword evidence="7" id="KW-0687">Ribonucleoprotein</keyword>
<dbReference type="FunFam" id="3.30.70.330:FF:000040">
    <property type="entry name" value="Heterogeneous nuclear ribonucleoprotein A2/B1"/>
    <property type="match status" value="1"/>
</dbReference>
<feature type="transmembrane region" description="Helical" evidence="5">
    <location>
        <begin position="449"/>
        <end position="468"/>
    </location>
</feature>
<dbReference type="SUPFAM" id="SSF54928">
    <property type="entry name" value="RNA-binding domain, RBD"/>
    <property type="match status" value="2"/>
</dbReference>
<evidence type="ECO:0000256" key="3">
    <source>
        <dbReference type="PROSITE-ProRule" id="PRU00176"/>
    </source>
</evidence>
<keyword evidence="2 3" id="KW-0694">RNA-binding</keyword>
<feature type="compositionally biased region" description="Basic and acidic residues" evidence="4">
    <location>
        <begin position="90"/>
        <end position="112"/>
    </location>
</feature>
<feature type="region of interest" description="Disordered" evidence="4">
    <location>
        <begin position="90"/>
        <end position="113"/>
    </location>
</feature>
<evidence type="ECO:0000256" key="1">
    <source>
        <dbReference type="ARBA" id="ARBA00022737"/>
    </source>
</evidence>
<evidence type="ECO:0000313" key="7">
    <source>
        <dbReference type="EMBL" id="CAI9725015.1"/>
    </source>
</evidence>
<dbReference type="Pfam" id="PF00076">
    <property type="entry name" value="RRM_1"/>
    <property type="match status" value="2"/>
</dbReference>
<dbReference type="PANTHER" id="PTHR48026">
    <property type="entry name" value="HOMOLOGOUS TO DROSOPHILA SQD (SQUID) PROTEIN"/>
    <property type="match status" value="1"/>
</dbReference>
<keyword evidence="5" id="KW-0472">Membrane</keyword>
<dbReference type="GO" id="GO:0000398">
    <property type="term" value="P:mRNA splicing, via spliceosome"/>
    <property type="evidence" value="ECO:0007669"/>
    <property type="project" value="TreeGrafter"/>
</dbReference>
<keyword evidence="8" id="KW-1185">Reference proteome</keyword>
<feature type="region of interest" description="Disordered" evidence="4">
    <location>
        <begin position="200"/>
        <end position="258"/>
    </location>
</feature>
<feature type="region of interest" description="Disordered" evidence="4">
    <location>
        <begin position="361"/>
        <end position="383"/>
    </location>
</feature>
<dbReference type="GO" id="GO:0003730">
    <property type="term" value="F:mRNA 3'-UTR binding"/>
    <property type="evidence" value="ECO:0007669"/>
    <property type="project" value="TreeGrafter"/>
</dbReference>
<gene>
    <name evidence="7" type="ORF">OCTVUL_1B029604</name>
</gene>
<dbReference type="EMBL" id="OX597819">
    <property type="protein sequence ID" value="CAI9725015.1"/>
    <property type="molecule type" value="Genomic_DNA"/>
</dbReference>
<evidence type="ECO:0000256" key="2">
    <source>
        <dbReference type="ARBA" id="ARBA00022884"/>
    </source>
</evidence>
<dbReference type="GO" id="GO:0071013">
    <property type="term" value="C:catalytic step 2 spliceosome"/>
    <property type="evidence" value="ECO:0007669"/>
    <property type="project" value="TreeGrafter"/>
</dbReference>
<name>A0AA36F5P3_OCTVU</name>
<dbReference type="Proteomes" id="UP001162480">
    <property type="component" value="Chromosome 6"/>
</dbReference>
<dbReference type="AlphaFoldDB" id="A0AA36F5P3"/>